<evidence type="ECO:0000313" key="2">
    <source>
        <dbReference type="Proteomes" id="UP001189429"/>
    </source>
</evidence>
<protein>
    <submittedName>
        <fullName evidence="1">Uncharacterized protein</fullName>
    </submittedName>
</protein>
<evidence type="ECO:0000313" key="1">
    <source>
        <dbReference type="EMBL" id="CAK0795654.1"/>
    </source>
</evidence>
<accession>A0ABN9PUT5</accession>
<comment type="caution">
    <text evidence="1">The sequence shown here is derived from an EMBL/GenBank/DDBJ whole genome shotgun (WGS) entry which is preliminary data.</text>
</comment>
<dbReference type="EMBL" id="CAUYUJ010001383">
    <property type="protein sequence ID" value="CAK0795654.1"/>
    <property type="molecule type" value="Genomic_DNA"/>
</dbReference>
<proteinExistence type="predicted"/>
<dbReference type="Proteomes" id="UP001189429">
    <property type="component" value="Unassembled WGS sequence"/>
</dbReference>
<sequence>MGSCVASRRSQAVEPQPPPRMLGLEEELWEKCGGLEFDSVLGRGAVVLMDAEWMVGRAGSGGVLEPRQALPPTAFMPHSAVKATTPEFMFLPLLHIACISHCWLQANHPDPHGHNLRVLGRALQLLLTDYFVDFKGRW</sequence>
<name>A0ABN9PUT5_9DINO</name>
<keyword evidence="2" id="KW-1185">Reference proteome</keyword>
<gene>
    <name evidence="1" type="ORF">PCOR1329_LOCUS5260</name>
</gene>
<feature type="non-terminal residue" evidence="1">
    <location>
        <position position="138"/>
    </location>
</feature>
<reference evidence="1" key="1">
    <citation type="submission" date="2023-10" db="EMBL/GenBank/DDBJ databases">
        <authorList>
            <person name="Chen Y."/>
            <person name="Shah S."/>
            <person name="Dougan E. K."/>
            <person name="Thang M."/>
            <person name="Chan C."/>
        </authorList>
    </citation>
    <scope>NUCLEOTIDE SEQUENCE [LARGE SCALE GENOMIC DNA]</scope>
</reference>
<organism evidence="1 2">
    <name type="scientific">Prorocentrum cordatum</name>
    <dbReference type="NCBI Taxonomy" id="2364126"/>
    <lineage>
        <taxon>Eukaryota</taxon>
        <taxon>Sar</taxon>
        <taxon>Alveolata</taxon>
        <taxon>Dinophyceae</taxon>
        <taxon>Prorocentrales</taxon>
        <taxon>Prorocentraceae</taxon>
        <taxon>Prorocentrum</taxon>
    </lineage>
</organism>